<dbReference type="Gene3D" id="3.30.450.40">
    <property type="match status" value="1"/>
</dbReference>
<dbReference type="Proteomes" id="UP000254326">
    <property type="component" value="Unassembled WGS sequence"/>
</dbReference>
<dbReference type="GO" id="GO:0043565">
    <property type="term" value="F:sequence-specific DNA binding"/>
    <property type="evidence" value="ECO:0007669"/>
    <property type="project" value="InterPro"/>
</dbReference>
<evidence type="ECO:0000313" key="7">
    <source>
        <dbReference type="EMBL" id="RDL44961.1"/>
    </source>
</evidence>
<evidence type="ECO:0000256" key="5">
    <source>
        <dbReference type="ARBA" id="ARBA00023163"/>
    </source>
</evidence>
<dbReference type="NCBIfam" id="NF003451">
    <property type="entry name" value="PRK05022.1"/>
    <property type="match status" value="1"/>
</dbReference>
<dbReference type="RefSeq" id="WP_115466998.1">
    <property type="nucleotide sequence ID" value="NZ_QKRA01000002.1"/>
</dbReference>
<keyword evidence="1" id="KW-0547">Nucleotide-binding</keyword>
<dbReference type="InterPro" id="IPR003018">
    <property type="entry name" value="GAF"/>
</dbReference>
<dbReference type="Gene3D" id="1.10.8.60">
    <property type="match status" value="1"/>
</dbReference>
<keyword evidence="5" id="KW-0804">Transcription</keyword>
<dbReference type="EMBL" id="QKRA01000002">
    <property type="protein sequence ID" value="RDL44961.1"/>
    <property type="molecule type" value="Genomic_DNA"/>
</dbReference>
<dbReference type="InterPro" id="IPR025943">
    <property type="entry name" value="Sigma_54_int_dom_ATP-bd_2"/>
</dbReference>
<dbReference type="InterPro" id="IPR009057">
    <property type="entry name" value="Homeodomain-like_sf"/>
</dbReference>
<dbReference type="SMART" id="SM00382">
    <property type="entry name" value="AAA"/>
    <property type="match status" value="1"/>
</dbReference>
<dbReference type="GO" id="GO:0006355">
    <property type="term" value="P:regulation of DNA-templated transcription"/>
    <property type="evidence" value="ECO:0007669"/>
    <property type="project" value="InterPro"/>
</dbReference>
<dbReference type="FunFam" id="3.40.50.300:FF:000006">
    <property type="entry name" value="DNA-binding transcriptional regulator NtrC"/>
    <property type="match status" value="1"/>
</dbReference>
<dbReference type="CDD" id="cd00009">
    <property type="entry name" value="AAA"/>
    <property type="match status" value="1"/>
</dbReference>
<dbReference type="Pfam" id="PF01590">
    <property type="entry name" value="GAF"/>
    <property type="match status" value="1"/>
</dbReference>
<comment type="caution">
    <text evidence="7">The sequence shown here is derived from an EMBL/GenBank/DDBJ whole genome shotgun (WGS) entry which is preliminary data.</text>
</comment>
<evidence type="ECO:0000256" key="2">
    <source>
        <dbReference type="ARBA" id="ARBA00022840"/>
    </source>
</evidence>
<dbReference type="PROSITE" id="PS00675">
    <property type="entry name" value="SIGMA54_INTERACT_1"/>
    <property type="match status" value="1"/>
</dbReference>
<dbReference type="InterPro" id="IPR025662">
    <property type="entry name" value="Sigma_54_int_dom_ATP-bd_1"/>
</dbReference>
<dbReference type="GO" id="GO:0005524">
    <property type="term" value="F:ATP binding"/>
    <property type="evidence" value="ECO:0007669"/>
    <property type="project" value="UniProtKB-KW"/>
</dbReference>
<gene>
    <name evidence="7" type="ORF">DN730_04910</name>
</gene>
<dbReference type="SUPFAM" id="SSF55781">
    <property type="entry name" value="GAF domain-like"/>
    <property type="match status" value="1"/>
</dbReference>
<evidence type="ECO:0000256" key="3">
    <source>
        <dbReference type="ARBA" id="ARBA00023015"/>
    </source>
</evidence>
<dbReference type="PRINTS" id="PR01590">
    <property type="entry name" value="HTHFIS"/>
</dbReference>
<evidence type="ECO:0000259" key="6">
    <source>
        <dbReference type="PROSITE" id="PS50045"/>
    </source>
</evidence>
<evidence type="ECO:0000256" key="4">
    <source>
        <dbReference type="ARBA" id="ARBA00023125"/>
    </source>
</evidence>
<feature type="domain" description="Sigma-54 factor interaction" evidence="6">
    <location>
        <begin position="209"/>
        <end position="438"/>
    </location>
</feature>
<dbReference type="Gene3D" id="3.40.50.300">
    <property type="entry name" value="P-loop containing nucleotide triphosphate hydrolases"/>
    <property type="match status" value="1"/>
</dbReference>
<dbReference type="PANTHER" id="PTHR32071:SF35">
    <property type="entry name" value="ANAEROBIC NITRIC OXIDE REDUCTASE TRANSCRIPTION REGULATOR NORR"/>
    <property type="match status" value="1"/>
</dbReference>
<proteinExistence type="predicted"/>
<dbReference type="InterPro" id="IPR058031">
    <property type="entry name" value="AAA_lid_NorR"/>
</dbReference>
<dbReference type="AlphaFoldDB" id="A0A370UB45"/>
<dbReference type="SUPFAM" id="SSF52540">
    <property type="entry name" value="P-loop containing nucleoside triphosphate hydrolases"/>
    <property type="match status" value="1"/>
</dbReference>
<dbReference type="SMART" id="SM00065">
    <property type="entry name" value="GAF"/>
    <property type="match status" value="1"/>
</dbReference>
<keyword evidence="2" id="KW-0067">ATP-binding</keyword>
<evidence type="ECO:0000256" key="1">
    <source>
        <dbReference type="ARBA" id="ARBA00022741"/>
    </source>
</evidence>
<reference evidence="7 8" key="1">
    <citation type="submission" date="2018-06" db="EMBL/GenBank/DDBJ databases">
        <title>Marinomonas sp. YLB-05 draft genome sequence.</title>
        <authorList>
            <person name="Yu L."/>
            <person name="Tang X."/>
        </authorList>
    </citation>
    <scope>NUCLEOTIDE SEQUENCE [LARGE SCALE GENOMIC DNA]</scope>
    <source>
        <strain evidence="7 8">YLB-05</strain>
    </source>
</reference>
<organism evidence="7 8">
    <name type="scientific">Marinomonas piezotolerans</name>
    <dbReference type="NCBI Taxonomy" id="2213058"/>
    <lineage>
        <taxon>Bacteria</taxon>
        <taxon>Pseudomonadati</taxon>
        <taxon>Pseudomonadota</taxon>
        <taxon>Gammaproteobacteria</taxon>
        <taxon>Oceanospirillales</taxon>
        <taxon>Oceanospirillaceae</taxon>
        <taxon>Marinomonas</taxon>
    </lineage>
</organism>
<keyword evidence="3" id="KW-0805">Transcription regulation</keyword>
<dbReference type="Pfam" id="PF25601">
    <property type="entry name" value="AAA_lid_14"/>
    <property type="match status" value="1"/>
</dbReference>
<protein>
    <submittedName>
        <fullName evidence="7">Nitric oxide reductase transcriptional regulator NorR</fullName>
    </submittedName>
</protein>
<dbReference type="PANTHER" id="PTHR32071">
    <property type="entry name" value="TRANSCRIPTIONAL REGULATORY PROTEIN"/>
    <property type="match status" value="1"/>
</dbReference>
<name>A0A370UB45_9GAMM</name>
<dbReference type="InterPro" id="IPR002197">
    <property type="entry name" value="HTH_Fis"/>
</dbReference>
<evidence type="ECO:0000313" key="8">
    <source>
        <dbReference type="Proteomes" id="UP000254326"/>
    </source>
</evidence>
<dbReference type="SUPFAM" id="SSF46689">
    <property type="entry name" value="Homeodomain-like"/>
    <property type="match status" value="1"/>
</dbReference>
<dbReference type="PROSITE" id="PS50045">
    <property type="entry name" value="SIGMA54_INTERACT_4"/>
    <property type="match status" value="1"/>
</dbReference>
<dbReference type="InterPro" id="IPR003593">
    <property type="entry name" value="AAA+_ATPase"/>
</dbReference>
<dbReference type="InterPro" id="IPR029016">
    <property type="entry name" value="GAF-like_dom_sf"/>
</dbReference>
<dbReference type="Pfam" id="PF02954">
    <property type="entry name" value="HTH_8"/>
    <property type="match status" value="1"/>
</dbReference>
<keyword evidence="4" id="KW-0238">DNA-binding</keyword>
<dbReference type="InterPro" id="IPR002078">
    <property type="entry name" value="Sigma_54_int"/>
</dbReference>
<sequence>MFYLGQYDLCKKQSEKTMISSDTLLRFALDLASAVTLEDRFERLIRAVRAMIESDAVVLLVRQQGVLQPLAQQGLRDDVMGRRFDIAEHPRFAAICDSYQPVRFPTGSTLPDPYDGMVVGHDDGLPVHACMGIPLYVQGELLGVVTLDSMTPGVFDDIDARALDIVATMAAMSLNTAMLLDRLEQQSKHAQNLLVEFNEEAMLKDGSDMVGNSPAMHTLRQNLELVAPADLAVLIEGETGVGKELVARNLHRLSKRGQAPMVYVNCAAIPENLIESELFGHVKGAFTGADRDRIGKFSLANGGTLFLDEIGELPLEAQGSLLRAIQNQEIQAVGKDALEYVDVRIIAATNRHLKQDVIEKRFRADLYHRLSVFPIRVPPLRERDGDVLRLAGFFAEQLRRKFGLQQLTLSANASQLLERYSWPGNVRELEHVMSRAALHAKHHTHHGITCIDTTHLSGLDLFVTETEVADNAPDDSTELLATTQNLKKATEQFQRQQIQQALDSAQLNWSQAARLLGMDRANLVRLAKRLGIEVTKQRN</sequence>
<dbReference type="PROSITE" id="PS00676">
    <property type="entry name" value="SIGMA54_INTERACT_2"/>
    <property type="match status" value="1"/>
</dbReference>
<accession>A0A370UB45</accession>
<dbReference type="OrthoDB" id="9804019at2"/>
<dbReference type="InterPro" id="IPR025944">
    <property type="entry name" value="Sigma_54_int_dom_CS"/>
</dbReference>
<dbReference type="PROSITE" id="PS00688">
    <property type="entry name" value="SIGMA54_INTERACT_3"/>
    <property type="match status" value="1"/>
</dbReference>
<dbReference type="Pfam" id="PF00158">
    <property type="entry name" value="Sigma54_activat"/>
    <property type="match status" value="1"/>
</dbReference>
<dbReference type="Gene3D" id="1.10.10.60">
    <property type="entry name" value="Homeodomain-like"/>
    <property type="match status" value="1"/>
</dbReference>
<dbReference type="InterPro" id="IPR027417">
    <property type="entry name" value="P-loop_NTPase"/>
</dbReference>
<keyword evidence="8" id="KW-1185">Reference proteome</keyword>